<accession>A0A5C5X6C3</accession>
<feature type="transmembrane region" description="Helical" evidence="1">
    <location>
        <begin position="6"/>
        <end position="21"/>
    </location>
</feature>
<gene>
    <name evidence="3" type="ORF">KOR42_12580</name>
</gene>
<dbReference type="Gene3D" id="3.40.30.10">
    <property type="entry name" value="Glutaredoxin"/>
    <property type="match status" value="1"/>
</dbReference>
<dbReference type="InterPro" id="IPR000866">
    <property type="entry name" value="AhpC/TSA"/>
</dbReference>
<dbReference type="InterPro" id="IPR036249">
    <property type="entry name" value="Thioredoxin-like_sf"/>
</dbReference>
<keyword evidence="1" id="KW-1133">Transmembrane helix</keyword>
<sequence>MGRREYAVIVAGLIILSLVIFRENQIDQWRKNPPQHVVPRRLAPKFQLADHRRNIVKLEGLLGRHQIVLIFFDAELGVDGDPRTKSVLESFPALSAAGIKVLAVSTATPYANEQAEEQLGQPIPFSVLTDVDFTNPAPLPAHTAWGRVSETGEPETGLFLIGRDGTVAYGDNGFPIAVTDEDSVLKQLGQGLWPKLN</sequence>
<dbReference type="SUPFAM" id="SSF52833">
    <property type="entry name" value="Thioredoxin-like"/>
    <property type="match status" value="1"/>
</dbReference>
<dbReference type="AlphaFoldDB" id="A0A5C5X6C3"/>
<dbReference type="OrthoDB" id="286116at2"/>
<evidence type="ECO:0000313" key="4">
    <source>
        <dbReference type="Proteomes" id="UP000317243"/>
    </source>
</evidence>
<keyword evidence="1" id="KW-0812">Transmembrane</keyword>
<keyword evidence="1" id="KW-0472">Membrane</keyword>
<dbReference type="GO" id="GO:0016491">
    <property type="term" value="F:oxidoreductase activity"/>
    <property type="evidence" value="ECO:0007669"/>
    <property type="project" value="InterPro"/>
</dbReference>
<organism evidence="3 4">
    <name type="scientific">Thalassoglobus neptunius</name>
    <dbReference type="NCBI Taxonomy" id="1938619"/>
    <lineage>
        <taxon>Bacteria</taxon>
        <taxon>Pseudomonadati</taxon>
        <taxon>Planctomycetota</taxon>
        <taxon>Planctomycetia</taxon>
        <taxon>Planctomycetales</taxon>
        <taxon>Planctomycetaceae</taxon>
        <taxon>Thalassoglobus</taxon>
    </lineage>
</organism>
<dbReference type="EMBL" id="SIHI01000001">
    <property type="protein sequence ID" value="TWT57891.1"/>
    <property type="molecule type" value="Genomic_DNA"/>
</dbReference>
<protein>
    <submittedName>
        <fullName evidence="3">AhpC/TSA family protein</fullName>
    </submittedName>
</protein>
<reference evidence="3 4" key="1">
    <citation type="submission" date="2019-02" db="EMBL/GenBank/DDBJ databases">
        <title>Deep-cultivation of Planctomycetes and their phenomic and genomic characterization uncovers novel biology.</title>
        <authorList>
            <person name="Wiegand S."/>
            <person name="Jogler M."/>
            <person name="Boedeker C."/>
            <person name="Pinto D."/>
            <person name="Vollmers J."/>
            <person name="Rivas-Marin E."/>
            <person name="Kohn T."/>
            <person name="Peeters S.H."/>
            <person name="Heuer A."/>
            <person name="Rast P."/>
            <person name="Oberbeckmann S."/>
            <person name="Bunk B."/>
            <person name="Jeske O."/>
            <person name="Meyerdierks A."/>
            <person name="Storesund J.E."/>
            <person name="Kallscheuer N."/>
            <person name="Luecker S."/>
            <person name="Lage O.M."/>
            <person name="Pohl T."/>
            <person name="Merkel B.J."/>
            <person name="Hornburger P."/>
            <person name="Mueller R.-W."/>
            <person name="Bruemmer F."/>
            <person name="Labrenz M."/>
            <person name="Spormann A.M."/>
            <person name="Op Den Camp H."/>
            <person name="Overmann J."/>
            <person name="Amann R."/>
            <person name="Jetten M.S.M."/>
            <person name="Mascher T."/>
            <person name="Medema M.H."/>
            <person name="Devos D.P."/>
            <person name="Kaster A.-K."/>
            <person name="Ovreas L."/>
            <person name="Rohde M."/>
            <person name="Galperin M.Y."/>
            <person name="Jogler C."/>
        </authorList>
    </citation>
    <scope>NUCLEOTIDE SEQUENCE [LARGE SCALE GENOMIC DNA]</scope>
    <source>
        <strain evidence="3 4">KOR42</strain>
    </source>
</reference>
<name>A0A5C5X6C3_9PLAN</name>
<dbReference type="RefSeq" id="WP_146507919.1">
    <property type="nucleotide sequence ID" value="NZ_SIHI01000001.1"/>
</dbReference>
<proteinExistence type="predicted"/>
<dbReference type="Proteomes" id="UP000317243">
    <property type="component" value="Unassembled WGS sequence"/>
</dbReference>
<evidence type="ECO:0000259" key="2">
    <source>
        <dbReference type="Pfam" id="PF00578"/>
    </source>
</evidence>
<feature type="domain" description="Alkyl hydroperoxide reductase subunit C/ Thiol specific antioxidant" evidence="2">
    <location>
        <begin position="42"/>
        <end position="169"/>
    </location>
</feature>
<comment type="caution">
    <text evidence="3">The sequence shown here is derived from an EMBL/GenBank/DDBJ whole genome shotgun (WGS) entry which is preliminary data.</text>
</comment>
<keyword evidence="4" id="KW-1185">Reference proteome</keyword>
<evidence type="ECO:0000256" key="1">
    <source>
        <dbReference type="SAM" id="Phobius"/>
    </source>
</evidence>
<dbReference type="Pfam" id="PF00578">
    <property type="entry name" value="AhpC-TSA"/>
    <property type="match status" value="1"/>
</dbReference>
<dbReference type="GO" id="GO:0016209">
    <property type="term" value="F:antioxidant activity"/>
    <property type="evidence" value="ECO:0007669"/>
    <property type="project" value="InterPro"/>
</dbReference>
<evidence type="ECO:0000313" key="3">
    <source>
        <dbReference type="EMBL" id="TWT57891.1"/>
    </source>
</evidence>